<dbReference type="GeneID" id="57773777"/>
<comment type="caution">
    <text evidence="3">The sequence shown here is derived from an EMBL/GenBank/DDBJ whole genome shotgun (WGS) entry which is preliminary data.</text>
</comment>
<organism evidence="3">
    <name type="scientific">Veillonella atypica</name>
    <dbReference type="NCBI Taxonomy" id="39777"/>
    <lineage>
        <taxon>Bacteria</taxon>
        <taxon>Bacillati</taxon>
        <taxon>Bacillota</taxon>
        <taxon>Negativicutes</taxon>
        <taxon>Veillonellales</taxon>
        <taxon>Veillonellaceae</taxon>
        <taxon>Veillonella</taxon>
    </lineage>
</organism>
<dbReference type="EMBL" id="LRQT01000079">
    <property type="protein sequence ID" value="KXA62906.1"/>
    <property type="molecule type" value="Genomic_DNA"/>
</dbReference>
<gene>
    <name evidence="3" type="ORF">HMPREF3233_01469</name>
</gene>
<evidence type="ECO:0000256" key="1">
    <source>
        <dbReference type="ARBA" id="ARBA00022801"/>
    </source>
</evidence>
<evidence type="ECO:0000313" key="4">
    <source>
        <dbReference type="Proteomes" id="UP000070226"/>
    </source>
</evidence>
<dbReference type="PANTHER" id="PTHR43240">
    <property type="entry name" value="1,4-DIHYDROXY-2-NAPHTHOYL-COA THIOESTERASE 1"/>
    <property type="match status" value="1"/>
</dbReference>
<proteinExistence type="predicted"/>
<dbReference type="NCBIfam" id="TIGR00369">
    <property type="entry name" value="unchar_dom_1"/>
    <property type="match status" value="1"/>
</dbReference>
<dbReference type="GO" id="GO:0016289">
    <property type="term" value="F:acyl-CoA hydrolase activity"/>
    <property type="evidence" value="ECO:0007669"/>
    <property type="project" value="UniProtKB-ARBA"/>
</dbReference>
<dbReference type="RefSeq" id="WP_016475671.1">
    <property type="nucleotide sequence ID" value="NZ_CABKSO010000001.1"/>
</dbReference>
<dbReference type="InterPro" id="IPR006683">
    <property type="entry name" value="Thioestr_dom"/>
</dbReference>
<evidence type="ECO:0000313" key="3">
    <source>
        <dbReference type="EMBL" id="KXA62906.1"/>
    </source>
</evidence>
<keyword evidence="1" id="KW-0378">Hydrolase</keyword>
<dbReference type="InterPro" id="IPR029069">
    <property type="entry name" value="HotDog_dom_sf"/>
</dbReference>
<dbReference type="Pfam" id="PF03061">
    <property type="entry name" value="4HBT"/>
    <property type="match status" value="1"/>
</dbReference>
<dbReference type="Proteomes" id="UP000070226">
    <property type="component" value="Unassembled WGS sequence"/>
</dbReference>
<sequence>MATTLLEYFNELRTQNPFSWVKDSEVTTVEPGHAEMTLQTNETEYCNFRGHLHGAVCIGFADSLMGTACFTLGKSVSTIDINGNYLKAVKGGTVLRGVANVEHSGKTTMVATARIYNELGEVVHIARGTFFVVEERPLPDLPWRFIEEDDPNLI</sequence>
<evidence type="ECO:0000259" key="2">
    <source>
        <dbReference type="Pfam" id="PF03061"/>
    </source>
</evidence>
<dbReference type="SUPFAM" id="SSF54637">
    <property type="entry name" value="Thioesterase/thiol ester dehydrase-isomerase"/>
    <property type="match status" value="1"/>
</dbReference>
<dbReference type="PATRIC" id="fig|39777.7.peg.1435"/>
<dbReference type="InterPro" id="IPR003736">
    <property type="entry name" value="PAAI_dom"/>
</dbReference>
<dbReference type="STRING" id="39777.B7L28_05270"/>
<reference evidence="3 4" key="1">
    <citation type="submission" date="2016-01" db="EMBL/GenBank/DDBJ databases">
        <authorList>
            <person name="Oliw E.H."/>
        </authorList>
    </citation>
    <scope>NUCLEOTIDE SEQUENCE [LARGE SCALE GENOMIC DNA]</scope>
    <source>
        <strain evidence="3 4">CMW7756B</strain>
    </source>
</reference>
<accession>A0A133S398</accession>
<dbReference type="Gene3D" id="3.10.129.10">
    <property type="entry name" value="Hotdog Thioesterase"/>
    <property type="match status" value="1"/>
</dbReference>
<protein>
    <recommendedName>
        <fullName evidence="2">Thioesterase domain-containing protein</fullName>
    </recommendedName>
</protein>
<dbReference type="KEGG" id="vat:B7L28_05270"/>
<feature type="domain" description="Thioesterase" evidence="2">
    <location>
        <begin position="50"/>
        <end position="122"/>
    </location>
</feature>
<dbReference type="CDD" id="cd03443">
    <property type="entry name" value="PaaI_thioesterase"/>
    <property type="match status" value="1"/>
</dbReference>
<dbReference type="AlphaFoldDB" id="A0A133S398"/>
<name>A0A133S398_9FIRM</name>